<sequence>MRQNRGFTDFYPSAVSAATKYSSSKVYDIYFYRTNRCHRPLATLLNLRVIALELMYIFQRDSKKECSSKAQMQEKSERDFVFDIIFLRLYHTRETILCTRGTEIDNKTCSIYEFLS</sequence>
<proteinExistence type="predicted"/>
<name>A0A8D8LBB6_9HEMI</name>
<organism evidence="1">
    <name type="scientific">Cacopsylla melanoneura</name>
    <dbReference type="NCBI Taxonomy" id="428564"/>
    <lineage>
        <taxon>Eukaryota</taxon>
        <taxon>Metazoa</taxon>
        <taxon>Ecdysozoa</taxon>
        <taxon>Arthropoda</taxon>
        <taxon>Hexapoda</taxon>
        <taxon>Insecta</taxon>
        <taxon>Pterygota</taxon>
        <taxon>Neoptera</taxon>
        <taxon>Paraneoptera</taxon>
        <taxon>Hemiptera</taxon>
        <taxon>Sternorrhyncha</taxon>
        <taxon>Psylloidea</taxon>
        <taxon>Psyllidae</taxon>
        <taxon>Psyllinae</taxon>
        <taxon>Cacopsylla</taxon>
    </lineage>
</organism>
<protein>
    <submittedName>
        <fullName evidence="1">Uncharacterized protein</fullName>
    </submittedName>
</protein>
<dbReference type="AlphaFoldDB" id="A0A8D8LBB6"/>
<evidence type="ECO:0000313" key="1">
    <source>
        <dbReference type="EMBL" id="CAG6607529.1"/>
    </source>
</evidence>
<accession>A0A8D8LBB6</accession>
<reference evidence="1" key="1">
    <citation type="submission" date="2021-05" db="EMBL/GenBank/DDBJ databases">
        <authorList>
            <person name="Alioto T."/>
            <person name="Alioto T."/>
            <person name="Gomez Garrido J."/>
        </authorList>
    </citation>
    <scope>NUCLEOTIDE SEQUENCE</scope>
</reference>
<dbReference type="EMBL" id="HBUF01008366">
    <property type="protein sequence ID" value="CAG6607529.1"/>
    <property type="molecule type" value="Transcribed_RNA"/>
</dbReference>